<comment type="caution">
    <text evidence="2">The sequence shown here is derived from an EMBL/GenBank/DDBJ whole genome shotgun (WGS) entry which is preliminary data.</text>
</comment>
<dbReference type="EMBL" id="JABBNI010000001">
    <property type="protein sequence ID" value="NMM61197.1"/>
    <property type="molecule type" value="Genomic_DNA"/>
</dbReference>
<name>A0A7Y0EDN1_9CLOT</name>
<organism evidence="2 3">
    <name type="scientific">Clostridium muellerianum</name>
    <dbReference type="NCBI Taxonomy" id="2716538"/>
    <lineage>
        <taxon>Bacteria</taxon>
        <taxon>Bacillati</taxon>
        <taxon>Bacillota</taxon>
        <taxon>Clostridia</taxon>
        <taxon>Eubacteriales</taxon>
        <taxon>Clostridiaceae</taxon>
        <taxon>Clostridium</taxon>
    </lineage>
</organism>
<dbReference type="RefSeq" id="WP_169295810.1">
    <property type="nucleotide sequence ID" value="NZ_JABBNI010000001.1"/>
</dbReference>
<dbReference type="AlphaFoldDB" id="A0A7Y0EDN1"/>
<reference evidence="2 3" key="1">
    <citation type="submission" date="2020-06" db="EMBL/GenBank/DDBJ databases">
        <title>Complete Genome Sequence of Clostridium muelleri sp. nov. P21T, an Acid-Alcohol Producing Acetogen Isolated from Old Hay.</title>
        <authorList>
            <person name="Duncan K.E."/>
            <person name="Tanner R.S."/>
        </authorList>
    </citation>
    <scope>NUCLEOTIDE SEQUENCE [LARGE SCALE GENOMIC DNA]</scope>
    <source>
        <strain evidence="2 3">P21</strain>
    </source>
</reference>
<accession>A0A7Y0EDN1</accession>
<protein>
    <recommendedName>
        <fullName evidence="1">Immunity MXAN-0049 protein domain-containing protein</fullName>
    </recommendedName>
</protein>
<dbReference type="Proteomes" id="UP000537131">
    <property type="component" value="Unassembled WGS sequence"/>
</dbReference>
<dbReference type="Pfam" id="PF07791">
    <property type="entry name" value="Imm11"/>
    <property type="match status" value="1"/>
</dbReference>
<sequence>MNYYRLVYSEDDGIENFIMINDYDLKGFDYRRLWRGQIIDSWQDNIELFYEKEGEVLDYTPNVLSWLILSDEVISIFNELDIRQFQAFPVKLINKFTKDKSRFSNVINITCDNSVLNWEKSDLVTWDDDPKYIKAIRNLVMDSSKLDGLPDIFRLSESKNYIIVSEQFKKKIEEKGLTGFQFLEIEIEK</sequence>
<evidence type="ECO:0000259" key="1">
    <source>
        <dbReference type="Pfam" id="PF07791"/>
    </source>
</evidence>
<proteinExistence type="predicted"/>
<evidence type="ECO:0000313" key="3">
    <source>
        <dbReference type="Proteomes" id="UP000537131"/>
    </source>
</evidence>
<dbReference type="InterPro" id="IPR012433">
    <property type="entry name" value="Imm11"/>
</dbReference>
<evidence type="ECO:0000313" key="2">
    <source>
        <dbReference type="EMBL" id="NMM61197.1"/>
    </source>
</evidence>
<keyword evidence="3" id="KW-1185">Reference proteome</keyword>
<gene>
    <name evidence="2" type="ORF">HBE96_00460</name>
</gene>
<feature type="domain" description="Immunity MXAN-0049 protein" evidence="1">
    <location>
        <begin position="36"/>
        <end position="185"/>
    </location>
</feature>